<evidence type="ECO:0000256" key="4">
    <source>
        <dbReference type="ARBA" id="ARBA00022490"/>
    </source>
</evidence>
<reference evidence="10 11" key="1">
    <citation type="journal article" date="2013" name="BMC Genomics">
        <title>Reconstruction of the lipid metabolism for the microalga Monoraphidium neglectum from its genome sequence reveals characteristics suitable for biofuel production.</title>
        <authorList>
            <person name="Bogen C."/>
            <person name="Al-Dilaimi A."/>
            <person name="Albersmeier A."/>
            <person name="Wichmann J."/>
            <person name="Grundmann M."/>
            <person name="Rupp O."/>
            <person name="Lauersen K.J."/>
            <person name="Blifernez-Klassen O."/>
            <person name="Kalinowski J."/>
            <person name="Goesmann A."/>
            <person name="Mussgnug J.H."/>
            <person name="Kruse O."/>
        </authorList>
    </citation>
    <scope>NUCLEOTIDE SEQUENCE [LARGE SCALE GENOMIC DNA]</scope>
    <source>
        <strain evidence="10 11">SAG 48.87</strain>
    </source>
</reference>
<dbReference type="STRING" id="145388.A0A0D2MBS2"/>
<dbReference type="GO" id="GO:0018064">
    <property type="term" value="F:protein-L-histidine N-tele-methyltransferase activity"/>
    <property type="evidence" value="ECO:0007669"/>
    <property type="project" value="UniProtKB-EC"/>
</dbReference>
<comment type="similarity">
    <text evidence="9">Belongs to the methyltransferase superfamily. METTL18 family.</text>
</comment>
<dbReference type="GO" id="GO:0032259">
    <property type="term" value="P:methylation"/>
    <property type="evidence" value="ECO:0007669"/>
    <property type="project" value="UniProtKB-KW"/>
</dbReference>
<keyword evidence="7" id="KW-0949">S-adenosyl-L-methionine</keyword>
<dbReference type="Proteomes" id="UP000054498">
    <property type="component" value="Unassembled WGS sequence"/>
</dbReference>
<dbReference type="SUPFAM" id="SSF53335">
    <property type="entry name" value="S-adenosyl-L-methionine-dependent methyltransferases"/>
    <property type="match status" value="1"/>
</dbReference>
<evidence type="ECO:0000313" key="11">
    <source>
        <dbReference type="Proteomes" id="UP000054498"/>
    </source>
</evidence>
<dbReference type="InterPro" id="IPR029063">
    <property type="entry name" value="SAM-dependent_MTases_sf"/>
</dbReference>
<dbReference type="EC" id="2.1.1.85" evidence="3"/>
<evidence type="ECO:0000256" key="1">
    <source>
        <dbReference type="ARBA" id="ARBA00004123"/>
    </source>
</evidence>
<dbReference type="OrthoDB" id="1723750at2759"/>
<keyword evidence="6" id="KW-0808">Transferase</keyword>
<dbReference type="KEGG" id="mng:MNEG_7316"/>
<comment type="subcellular location">
    <subcellularLocation>
        <location evidence="2">Cytoplasm</location>
    </subcellularLocation>
    <subcellularLocation>
        <location evidence="1">Nucleus</location>
    </subcellularLocation>
</comment>
<evidence type="ECO:0000256" key="8">
    <source>
        <dbReference type="ARBA" id="ARBA00023242"/>
    </source>
</evidence>
<protein>
    <recommendedName>
        <fullName evidence="3">protein-histidine N-methyltransferase</fullName>
        <ecNumber evidence="3">2.1.1.85</ecNumber>
    </recommendedName>
</protein>
<proteinExistence type="inferred from homology"/>
<organism evidence="10 11">
    <name type="scientific">Monoraphidium neglectum</name>
    <dbReference type="NCBI Taxonomy" id="145388"/>
    <lineage>
        <taxon>Eukaryota</taxon>
        <taxon>Viridiplantae</taxon>
        <taxon>Chlorophyta</taxon>
        <taxon>core chlorophytes</taxon>
        <taxon>Chlorophyceae</taxon>
        <taxon>CS clade</taxon>
        <taxon>Sphaeropleales</taxon>
        <taxon>Selenastraceae</taxon>
        <taxon>Monoraphidium</taxon>
    </lineage>
</organism>
<evidence type="ECO:0000256" key="6">
    <source>
        <dbReference type="ARBA" id="ARBA00022679"/>
    </source>
</evidence>
<dbReference type="Gene3D" id="3.40.50.150">
    <property type="entry name" value="Vaccinia Virus protein VP39"/>
    <property type="match status" value="1"/>
</dbReference>
<gene>
    <name evidence="10" type="ORF">MNEG_7316</name>
</gene>
<dbReference type="GO" id="GO:0005634">
    <property type="term" value="C:nucleus"/>
    <property type="evidence" value="ECO:0007669"/>
    <property type="project" value="UniProtKB-SubCell"/>
</dbReference>
<dbReference type="AlphaFoldDB" id="A0A0D2MBS2"/>
<keyword evidence="5" id="KW-0489">Methyltransferase</keyword>
<dbReference type="PANTHER" id="PTHR14614">
    <property type="entry name" value="HEPATOCELLULAR CARCINOMA-ASSOCIATED ANTIGEN"/>
    <property type="match status" value="1"/>
</dbReference>
<dbReference type="PANTHER" id="PTHR14614:SF39">
    <property type="entry name" value="HISTIDINE PROTEIN METHYLTRANSFERASE 1 HOMOLOG"/>
    <property type="match status" value="1"/>
</dbReference>
<dbReference type="CDD" id="cd02440">
    <property type="entry name" value="AdoMet_MTases"/>
    <property type="match status" value="1"/>
</dbReference>
<keyword evidence="8" id="KW-0539">Nucleus</keyword>
<dbReference type="GO" id="GO:0005737">
    <property type="term" value="C:cytoplasm"/>
    <property type="evidence" value="ECO:0007669"/>
    <property type="project" value="UniProtKB-SubCell"/>
</dbReference>
<dbReference type="EMBL" id="KK101502">
    <property type="protein sequence ID" value="KIZ00645.1"/>
    <property type="molecule type" value="Genomic_DNA"/>
</dbReference>
<evidence type="ECO:0000313" key="10">
    <source>
        <dbReference type="EMBL" id="KIZ00645.1"/>
    </source>
</evidence>
<evidence type="ECO:0000256" key="7">
    <source>
        <dbReference type="ARBA" id="ARBA00022691"/>
    </source>
</evidence>
<dbReference type="InterPro" id="IPR019410">
    <property type="entry name" value="Methyltransf_16"/>
</dbReference>
<evidence type="ECO:0000256" key="3">
    <source>
        <dbReference type="ARBA" id="ARBA00012533"/>
    </source>
</evidence>
<keyword evidence="11" id="KW-1185">Reference proteome</keyword>
<evidence type="ECO:0000256" key="5">
    <source>
        <dbReference type="ARBA" id="ARBA00022603"/>
    </source>
</evidence>
<accession>A0A0D2MBS2</accession>
<evidence type="ECO:0000256" key="2">
    <source>
        <dbReference type="ARBA" id="ARBA00004496"/>
    </source>
</evidence>
<dbReference type="Pfam" id="PF10294">
    <property type="entry name" value="Methyltransf_16"/>
    <property type="match status" value="1"/>
</dbReference>
<keyword evidence="4" id="KW-0963">Cytoplasm</keyword>
<sequence>MGGEEGGGAFAFNFFAAQTGAVAAVAVAARGGSASSEGADADALEAAAEARAALVAEAEAECILHGPHGGAAQRGGQADWACFEGAEEVEAPAQRRASEDLAAAETLSEIQIPGTDIRLHKCAVTSDAAAALLGETQLQESDLVPGKYEGGFKLWEGAVDLAAYIAREHKLLAADVITGTPAESGLDRLRVLELGCGHGLPGVLCLLAGSEVHFQDYNREVLTSLTAPNVAANLARLPRGAVRPRARYFAGDWLAVGSLLSTKGLDASYDLVLTAETIYSPHGASRLLECIKQVLRPPHGVALVAAKSHYFGVGGGTAGFAAAVAADGTLEVERVWVVEDGASNKREILKLAFPASIVPYFM</sequence>
<dbReference type="RefSeq" id="XP_013899664.1">
    <property type="nucleotide sequence ID" value="XM_014044210.1"/>
</dbReference>
<dbReference type="GeneID" id="25740192"/>
<evidence type="ECO:0000256" key="9">
    <source>
        <dbReference type="ARBA" id="ARBA00038126"/>
    </source>
</evidence>
<name>A0A0D2MBS2_9CHLO</name>